<dbReference type="AlphaFoldDB" id="A0A7S0CF29"/>
<proteinExistence type="inferred from homology"/>
<evidence type="ECO:0000256" key="1">
    <source>
        <dbReference type="ARBA" id="ARBA00009670"/>
    </source>
</evidence>
<evidence type="ECO:0000313" key="2">
    <source>
        <dbReference type="EMBL" id="CAD8421802.1"/>
    </source>
</evidence>
<comment type="similarity">
    <text evidence="1">Belongs to the protein kinase superfamily. ADCK protein kinase family.</text>
</comment>
<dbReference type="InterPro" id="IPR050154">
    <property type="entry name" value="UbiB_kinase"/>
</dbReference>
<dbReference type="PANTHER" id="PTHR10566">
    <property type="entry name" value="CHAPERONE-ACTIVITY OF BC1 COMPLEX CABC1 -RELATED"/>
    <property type="match status" value="1"/>
</dbReference>
<sequence length="361" mass="39689">MVTRLDSDLQISLIEHMAHLTSGDYDEIPRDLLLLGFIPESKADSIEDSGVVQVLADIYGAFITGGRVAAPVNEVVAKLSELSSSKGNLFQIPPYFAYIAKSFSVLEGIGLGINTEYSIISECLPYTSKRLLSDKNERTGVALSSFIFGPDKFDLKNRVVDYKRAEQLITGFGKYTTSAAGELLGKEKQTPTETMEGYADEVLDLIFTKEETPLQGILLEQLAKILSSESRSIWTRLEDASGTLPDGRSRLSATVNPLGLFRSSSLFRMDTKDEQIVSTTRKLVTLVQNQLQVSQDGTANATFDSSISSAETLKLSSILGRKVWDRRSAVLKTGSRLAVQILNISLDKLEDRPTDRIPVNH</sequence>
<name>A0A7S0CF29_9STRA</name>
<dbReference type="EMBL" id="HBEL01038670">
    <property type="protein sequence ID" value="CAD8421802.1"/>
    <property type="molecule type" value="Transcribed_RNA"/>
</dbReference>
<organism evidence="2">
    <name type="scientific">Proboscia inermis</name>
    <dbReference type="NCBI Taxonomy" id="420281"/>
    <lineage>
        <taxon>Eukaryota</taxon>
        <taxon>Sar</taxon>
        <taxon>Stramenopiles</taxon>
        <taxon>Ochrophyta</taxon>
        <taxon>Bacillariophyta</taxon>
        <taxon>Coscinodiscophyceae</taxon>
        <taxon>Rhizosoleniophycidae</taxon>
        <taxon>Rhizosoleniales</taxon>
        <taxon>Rhizosoleniaceae</taxon>
        <taxon>Proboscia</taxon>
    </lineage>
</organism>
<accession>A0A7S0CF29</accession>
<dbReference type="PANTHER" id="PTHR10566:SF118">
    <property type="entry name" value="PROTEIN KINASE DOMAIN-CONTAINING PROTEIN"/>
    <property type="match status" value="1"/>
</dbReference>
<protein>
    <submittedName>
        <fullName evidence="2">Uncharacterized protein</fullName>
    </submittedName>
</protein>
<gene>
    <name evidence="2" type="ORF">PINE0816_LOCUS17958</name>
</gene>
<reference evidence="2" key="1">
    <citation type="submission" date="2021-01" db="EMBL/GenBank/DDBJ databases">
        <authorList>
            <person name="Corre E."/>
            <person name="Pelletier E."/>
            <person name="Niang G."/>
            <person name="Scheremetjew M."/>
            <person name="Finn R."/>
            <person name="Kale V."/>
            <person name="Holt S."/>
            <person name="Cochrane G."/>
            <person name="Meng A."/>
            <person name="Brown T."/>
            <person name="Cohen L."/>
        </authorList>
    </citation>
    <scope>NUCLEOTIDE SEQUENCE</scope>
    <source>
        <strain evidence="2">CCAP1064/1</strain>
    </source>
</reference>